<feature type="transmembrane region" description="Helical" evidence="6">
    <location>
        <begin position="55"/>
        <end position="76"/>
    </location>
</feature>
<evidence type="ECO:0000256" key="5">
    <source>
        <dbReference type="ARBA" id="ARBA00023136"/>
    </source>
</evidence>
<evidence type="ECO:0000313" key="8">
    <source>
        <dbReference type="Proteomes" id="UP001612915"/>
    </source>
</evidence>
<sequence length="380" mass="40539">MAADASLRARLAQARATEASYRGLLRRFLRFLWKLTVRTTRTCLRYRVTGLAAEAGFFALLSLPPLVLGLVGSIGFIGQLMGQSVVADLRQQLRELTLTFLTADSVASVILPTFDQVLDGGRADIVSLGFVLSLWSGSRALNVYVDTISIMYGLGGHRGIVRTRVLSFSLYVGTLLAGVVLFPLVLVGPGMLARLLESANLHLLAELGGSNLLYWPVVTIVAVTGLTTLFHIATPVRSPWRHDLPGAVLALLIWVLASYVLRWTIAASVDGASIYGPLAAPIVVLIWLYFLAIAVLIGAALNAVIDEMFPSANRVAARRAGGAFEGTVPMTPQRDPAQEVGWPDDVPLSGPAVTGLVPPVPTAVVAEAPENGSTEDRRPA</sequence>
<feature type="transmembrane region" description="Helical" evidence="6">
    <location>
        <begin position="278"/>
        <end position="305"/>
    </location>
</feature>
<keyword evidence="8" id="KW-1185">Reference proteome</keyword>
<dbReference type="EMBL" id="JBITLV010000007">
    <property type="protein sequence ID" value="MFI7589187.1"/>
    <property type="molecule type" value="Genomic_DNA"/>
</dbReference>
<reference evidence="7 8" key="1">
    <citation type="submission" date="2024-10" db="EMBL/GenBank/DDBJ databases">
        <title>The Natural Products Discovery Center: Release of the First 8490 Sequenced Strains for Exploring Actinobacteria Biosynthetic Diversity.</title>
        <authorList>
            <person name="Kalkreuter E."/>
            <person name="Kautsar S.A."/>
            <person name="Yang D."/>
            <person name="Bader C.D."/>
            <person name="Teijaro C.N."/>
            <person name="Fluegel L."/>
            <person name="Davis C.M."/>
            <person name="Simpson J.R."/>
            <person name="Lauterbach L."/>
            <person name="Steele A.D."/>
            <person name="Gui C."/>
            <person name="Meng S."/>
            <person name="Li G."/>
            <person name="Viehrig K."/>
            <person name="Ye F."/>
            <person name="Su P."/>
            <person name="Kiefer A.F."/>
            <person name="Nichols A."/>
            <person name="Cepeda A.J."/>
            <person name="Yan W."/>
            <person name="Fan B."/>
            <person name="Jiang Y."/>
            <person name="Adhikari A."/>
            <person name="Zheng C.-J."/>
            <person name="Schuster L."/>
            <person name="Cowan T.M."/>
            <person name="Smanski M.J."/>
            <person name="Chevrette M.G."/>
            <person name="De Carvalho L.P.S."/>
            <person name="Shen B."/>
        </authorList>
    </citation>
    <scope>NUCLEOTIDE SEQUENCE [LARGE SCALE GENOMIC DNA]</scope>
    <source>
        <strain evidence="7 8">NPDC049639</strain>
    </source>
</reference>
<keyword evidence="4 6" id="KW-1133">Transmembrane helix</keyword>
<feature type="transmembrane region" description="Helical" evidence="6">
    <location>
        <begin position="126"/>
        <end position="145"/>
    </location>
</feature>
<dbReference type="Pfam" id="PF03631">
    <property type="entry name" value="Virul_fac_BrkB"/>
    <property type="match status" value="1"/>
</dbReference>
<evidence type="ECO:0000256" key="1">
    <source>
        <dbReference type="ARBA" id="ARBA00004651"/>
    </source>
</evidence>
<evidence type="ECO:0000256" key="2">
    <source>
        <dbReference type="ARBA" id="ARBA00022475"/>
    </source>
</evidence>
<organism evidence="7 8">
    <name type="scientific">Spongisporangium articulatum</name>
    <dbReference type="NCBI Taxonomy" id="3362603"/>
    <lineage>
        <taxon>Bacteria</taxon>
        <taxon>Bacillati</taxon>
        <taxon>Actinomycetota</taxon>
        <taxon>Actinomycetes</taxon>
        <taxon>Kineosporiales</taxon>
        <taxon>Kineosporiaceae</taxon>
        <taxon>Spongisporangium</taxon>
    </lineage>
</organism>
<evidence type="ECO:0000256" key="4">
    <source>
        <dbReference type="ARBA" id="ARBA00022989"/>
    </source>
</evidence>
<comment type="subcellular location">
    <subcellularLocation>
        <location evidence="1">Cell membrane</location>
        <topology evidence="1">Multi-pass membrane protein</topology>
    </subcellularLocation>
</comment>
<keyword evidence="5 6" id="KW-0472">Membrane</keyword>
<feature type="transmembrane region" description="Helical" evidence="6">
    <location>
        <begin position="212"/>
        <end position="232"/>
    </location>
</feature>
<evidence type="ECO:0000313" key="7">
    <source>
        <dbReference type="EMBL" id="MFI7589187.1"/>
    </source>
</evidence>
<proteinExistence type="predicted"/>
<dbReference type="RefSeq" id="WP_398283662.1">
    <property type="nucleotide sequence ID" value="NZ_JBITLV010000007.1"/>
</dbReference>
<comment type="caution">
    <text evidence="7">The sequence shown here is derived from an EMBL/GenBank/DDBJ whole genome shotgun (WGS) entry which is preliminary data.</text>
</comment>
<dbReference type="PANTHER" id="PTHR30213:SF0">
    <property type="entry name" value="UPF0761 MEMBRANE PROTEIN YIHY"/>
    <property type="match status" value="1"/>
</dbReference>
<feature type="transmembrane region" description="Helical" evidence="6">
    <location>
        <begin position="165"/>
        <end position="192"/>
    </location>
</feature>
<protein>
    <submittedName>
        <fullName evidence="7">YihY/virulence factor BrkB family protein</fullName>
    </submittedName>
</protein>
<feature type="transmembrane region" description="Helical" evidence="6">
    <location>
        <begin position="244"/>
        <end position="266"/>
    </location>
</feature>
<gene>
    <name evidence="7" type="ORF">ACIB24_19150</name>
</gene>
<evidence type="ECO:0000256" key="3">
    <source>
        <dbReference type="ARBA" id="ARBA00022692"/>
    </source>
</evidence>
<dbReference type="PANTHER" id="PTHR30213">
    <property type="entry name" value="INNER MEMBRANE PROTEIN YHJD"/>
    <property type="match status" value="1"/>
</dbReference>
<name>A0ABW8AU89_9ACTN</name>
<accession>A0ABW8AU89</accession>
<evidence type="ECO:0000256" key="6">
    <source>
        <dbReference type="SAM" id="Phobius"/>
    </source>
</evidence>
<dbReference type="Proteomes" id="UP001612915">
    <property type="component" value="Unassembled WGS sequence"/>
</dbReference>
<keyword evidence="2" id="KW-1003">Cell membrane</keyword>
<keyword evidence="3 6" id="KW-0812">Transmembrane</keyword>
<dbReference type="InterPro" id="IPR017039">
    <property type="entry name" value="Virul_fac_BrkB"/>
</dbReference>